<gene>
    <name evidence="2" type="ORF">PCANC_16216</name>
</gene>
<proteinExistence type="predicted"/>
<evidence type="ECO:0000313" key="2">
    <source>
        <dbReference type="EMBL" id="PLW31579.1"/>
    </source>
</evidence>
<dbReference type="AlphaFoldDB" id="A0A2N5U1G1"/>
<feature type="compositionally biased region" description="Basic and acidic residues" evidence="1">
    <location>
        <begin position="338"/>
        <end position="347"/>
    </location>
</feature>
<accession>A0A2N5U1G1</accession>
<sequence>MPPSPMFTSNVFSFQSACGPGDISQATRAQSARNPYLISAVTPADSQNSRTEYRANEASHFRIWDWRTDWKTHRDSQVEATAGLSRHWGNPNTGATSGHFLRQIGPSTNHKRKAAWLVSQSEGDDDLSLTLGHSEYAPGKEKVHGNTLKPWNSPVSEPELDLSLALSHSGNDRKKQISRPAPTTGLDAAARRVWNAIGFESPLDLSLNMNQPGVVREIASAEPGQSAQVSRLLNPASRPDRRSTFHIWRSNTEKQSVTTTSRDKNPANINGPTFSEIQNENDAPRSSISGSSSRPSTVKSFPKPLPEVSAGRELRTPTSEDESKQLSEVNQAPAEATSTRDHSAKLV</sequence>
<dbReference type="Proteomes" id="UP000235388">
    <property type="component" value="Unassembled WGS sequence"/>
</dbReference>
<organism evidence="2 3">
    <name type="scientific">Puccinia coronata f. sp. avenae</name>
    <dbReference type="NCBI Taxonomy" id="200324"/>
    <lineage>
        <taxon>Eukaryota</taxon>
        <taxon>Fungi</taxon>
        <taxon>Dikarya</taxon>
        <taxon>Basidiomycota</taxon>
        <taxon>Pucciniomycotina</taxon>
        <taxon>Pucciniomycetes</taxon>
        <taxon>Pucciniales</taxon>
        <taxon>Pucciniaceae</taxon>
        <taxon>Puccinia</taxon>
    </lineage>
</organism>
<protein>
    <submittedName>
        <fullName evidence="2">Uncharacterized protein</fullName>
    </submittedName>
</protein>
<keyword evidence="3" id="KW-1185">Reference proteome</keyword>
<reference evidence="2 3" key="1">
    <citation type="submission" date="2017-11" db="EMBL/GenBank/DDBJ databases">
        <title>De novo assembly and phasing of dikaryotic genomes from two isolates of Puccinia coronata f. sp. avenae, the causal agent of oat crown rust.</title>
        <authorList>
            <person name="Miller M.E."/>
            <person name="Zhang Y."/>
            <person name="Omidvar V."/>
            <person name="Sperschneider J."/>
            <person name="Schwessinger B."/>
            <person name="Raley C."/>
            <person name="Palmer J.M."/>
            <person name="Garnica D."/>
            <person name="Upadhyaya N."/>
            <person name="Rathjen J."/>
            <person name="Taylor J.M."/>
            <person name="Park R.F."/>
            <person name="Dodds P.N."/>
            <person name="Hirsch C.D."/>
            <person name="Kianian S.F."/>
            <person name="Figueroa M."/>
        </authorList>
    </citation>
    <scope>NUCLEOTIDE SEQUENCE [LARGE SCALE GENOMIC DNA]</scope>
    <source>
        <strain evidence="2">12NC29</strain>
    </source>
</reference>
<evidence type="ECO:0000256" key="1">
    <source>
        <dbReference type="SAM" id="MobiDB-lite"/>
    </source>
</evidence>
<feature type="region of interest" description="Disordered" evidence="1">
    <location>
        <begin position="221"/>
        <end position="347"/>
    </location>
</feature>
<dbReference type="EMBL" id="PGCJ01000345">
    <property type="protein sequence ID" value="PLW31579.1"/>
    <property type="molecule type" value="Genomic_DNA"/>
</dbReference>
<feature type="compositionally biased region" description="Low complexity" evidence="1">
    <location>
        <begin position="284"/>
        <end position="296"/>
    </location>
</feature>
<feature type="compositionally biased region" description="Polar residues" evidence="1">
    <location>
        <begin position="249"/>
        <end position="260"/>
    </location>
</feature>
<evidence type="ECO:0000313" key="3">
    <source>
        <dbReference type="Proteomes" id="UP000235388"/>
    </source>
</evidence>
<name>A0A2N5U1G1_9BASI</name>
<comment type="caution">
    <text evidence="2">The sequence shown here is derived from an EMBL/GenBank/DDBJ whole genome shotgun (WGS) entry which is preliminary data.</text>
</comment>
<feature type="compositionally biased region" description="Polar residues" evidence="1">
    <location>
        <begin position="267"/>
        <end position="281"/>
    </location>
</feature>